<keyword evidence="4" id="KW-0503">Monooxygenase</keyword>
<dbReference type="STRING" id="1005945.SAMN05216561_109108"/>
<keyword evidence="2" id="KW-0288">FMN</keyword>
<dbReference type="AlphaFoldDB" id="A0A1I3IQ70"/>
<dbReference type="SUPFAM" id="SSF51679">
    <property type="entry name" value="Bacterial luciferase-like"/>
    <property type="match status" value="1"/>
</dbReference>
<dbReference type="Gene3D" id="3.20.20.30">
    <property type="entry name" value="Luciferase-like domain"/>
    <property type="match status" value="1"/>
</dbReference>
<evidence type="ECO:0000256" key="3">
    <source>
        <dbReference type="ARBA" id="ARBA00023002"/>
    </source>
</evidence>
<evidence type="ECO:0000256" key="1">
    <source>
        <dbReference type="ARBA" id="ARBA00022630"/>
    </source>
</evidence>
<dbReference type="InterPro" id="IPR011251">
    <property type="entry name" value="Luciferase-like_dom"/>
</dbReference>
<evidence type="ECO:0000256" key="4">
    <source>
        <dbReference type="ARBA" id="ARBA00023033"/>
    </source>
</evidence>
<dbReference type="GO" id="GO:0008726">
    <property type="term" value="F:alkanesulfonate monooxygenase activity"/>
    <property type="evidence" value="ECO:0007669"/>
    <property type="project" value="TreeGrafter"/>
</dbReference>
<evidence type="ECO:0000256" key="2">
    <source>
        <dbReference type="ARBA" id="ARBA00022643"/>
    </source>
</evidence>
<name>A0A1I3IQ70_9ACTN</name>
<dbReference type="NCBIfam" id="TIGR03619">
    <property type="entry name" value="F420_Rv2161c"/>
    <property type="match status" value="1"/>
</dbReference>
<evidence type="ECO:0000259" key="5">
    <source>
        <dbReference type="Pfam" id="PF00296"/>
    </source>
</evidence>
<dbReference type="Pfam" id="PF00296">
    <property type="entry name" value="Bac_luciferase"/>
    <property type="match status" value="1"/>
</dbReference>
<accession>A0A1I3IQ70</accession>
<dbReference type="RefSeq" id="WP_091113811.1">
    <property type="nucleotide sequence ID" value="NZ_BKAF01000011.1"/>
</dbReference>
<dbReference type="Proteomes" id="UP000198649">
    <property type="component" value="Unassembled WGS sequence"/>
</dbReference>
<dbReference type="InterPro" id="IPR019921">
    <property type="entry name" value="Lucif-like_OxRdtase_Rv2161c"/>
</dbReference>
<evidence type="ECO:0000313" key="7">
    <source>
        <dbReference type="Proteomes" id="UP000198649"/>
    </source>
</evidence>
<dbReference type="EMBL" id="FOQG01000009">
    <property type="protein sequence ID" value="SFI50118.1"/>
    <property type="molecule type" value="Genomic_DNA"/>
</dbReference>
<feature type="domain" description="Luciferase-like" evidence="5">
    <location>
        <begin position="18"/>
        <end position="196"/>
    </location>
</feature>
<dbReference type="InterPro" id="IPR036661">
    <property type="entry name" value="Luciferase-like_sf"/>
</dbReference>
<gene>
    <name evidence="6" type="ORF">SAMN05216561_109108</name>
</gene>
<keyword evidence="7" id="KW-1185">Reference proteome</keyword>
<protein>
    <submittedName>
        <fullName evidence="6">Probable F420-dependent oxidoreductase, Rv2161c family</fullName>
    </submittedName>
</protein>
<evidence type="ECO:0000313" key="6">
    <source>
        <dbReference type="EMBL" id="SFI50118.1"/>
    </source>
</evidence>
<keyword evidence="1" id="KW-0285">Flavoprotein</keyword>
<dbReference type="GO" id="GO:0046306">
    <property type="term" value="P:alkanesulfonate catabolic process"/>
    <property type="evidence" value="ECO:0007669"/>
    <property type="project" value="TreeGrafter"/>
</dbReference>
<dbReference type="OrthoDB" id="9781803at2"/>
<keyword evidence="3" id="KW-0560">Oxidoreductase</keyword>
<dbReference type="InterPro" id="IPR050172">
    <property type="entry name" value="SsuD_RutA_monooxygenase"/>
</dbReference>
<reference evidence="6 7" key="1">
    <citation type="submission" date="2016-10" db="EMBL/GenBank/DDBJ databases">
        <authorList>
            <person name="de Groot N.N."/>
        </authorList>
    </citation>
    <scope>NUCLEOTIDE SEQUENCE [LARGE SCALE GENOMIC DNA]</scope>
    <source>
        <strain evidence="6 7">CGMCC 1.11156</strain>
    </source>
</reference>
<proteinExistence type="predicted"/>
<dbReference type="PANTHER" id="PTHR42847">
    <property type="entry name" value="ALKANESULFONATE MONOOXYGENASE"/>
    <property type="match status" value="1"/>
</dbReference>
<dbReference type="PANTHER" id="PTHR42847:SF4">
    <property type="entry name" value="ALKANESULFONATE MONOOXYGENASE-RELATED"/>
    <property type="match status" value="1"/>
</dbReference>
<organism evidence="6 7">
    <name type="scientific">Nocardioides psychrotolerans</name>
    <dbReference type="NCBI Taxonomy" id="1005945"/>
    <lineage>
        <taxon>Bacteria</taxon>
        <taxon>Bacillati</taxon>
        <taxon>Actinomycetota</taxon>
        <taxon>Actinomycetes</taxon>
        <taxon>Propionibacteriales</taxon>
        <taxon>Nocardioidaceae</taxon>
        <taxon>Nocardioides</taxon>
    </lineage>
</organism>
<sequence length="353" mass="38239">MSVRASGSAAALVCVRPPGWVNEAGGGIADLLGWVEEAEELGFDGVFVGDRLLGEATVAKGSVVYGASMIDVTVIMAAMAARTRRLLIGSLVLVFPYRHPVQLAKTFASLDALSGGRVVLGAGIGWNTREFAALDIPHAGRAGRFEEALGVVRALWTGRPVDHDGEAWSFQDVQVLPAPARAGGPPVWLASFSPAQALDWAPDDLPVASLRQLDRVGRLADGWVPLVYSASHRRRISPETLAAAWRRVLDSAEQHGRTREDLDFVMSDWCYVLDGPESEERCRSALARFFRGSWEDALRTYTIGTAAEVVEQVRAQTAGIDRVDAYILTPLSDETDQLRRLVAVAEELRAPRA</sequence>